<protein>
    <recommendedName>
        <fullName evidence="2">Integrase catalytic domain-containing protein</fullName>
    </recommendedName>
</protein>
<evidence type="ECO:0000313" key="3">
    <source>
        <dbReference type="EMBL" id="GKV22635.1"/>
    </source>
</evidence>
<dbReference type="InterPro" id="IPR001584">
    <property type="entry name" value="Integrase_cat-core"/>
</dbReference>
<dbReference type="EMBL" id="BPVZ01000061">
    <property type="protein sequence ID" value="GKV22635.1"/>
    <property type="molecule type" value="Genomic_DNA"/>
</dbReference>
<name>A0AAV5KDG6_9ROSI</name>
<dbReference type="Gene3D" id="3.30.420.10">
    <property type="entry name" value="Ribonuclease H-like superfamily/Ribonuclease H"/>
    <property type="match status" value="1"/>
</dbReference>
<organism evidence="3 4">
    <name type="scientific">Rubroshorea leprosula</name>
    <dbReference type="NCBI Taxonomy" id="152421"/>
    <lineage>
        <taxon>Eukaryota</taxon>
        <taxon>Viridiplantae</taxon>
        <taxon>Streptophyta</taxon>
        <taxon>Embryophyta</taxon>
        <taxon>Tracheophyta</taxon>
        <taxon>Spermatophyta</taxon>
        <taxon>Magnoliopsida</taxon>
        <taxon>eudicotyledons</taxon>
        <taxon>Gunneridae</taxon>
        <taxon>Pentapetalae</taxon>
        <taxon>rosids</taxon>
        <taxon>malvids</taxon>
        <taxon>Malvales</taxon>
        <taxon>Dipterocarpaceae</taxon>
        <taxon>Rubroshorea</taxon>
    </lineage>
</organism>
<evidence type="ECO:0000256" key="1">
    <source>
        <dbReference type="SAM" id="Coils"/>
    </source>
</evidence>
<dbReference type="InterPro" id="IPR050951">
    <property type="entry name" value="Retrovirus_Pol_polyprotein"/>
</dbReference>
<dbReference type="InterPro" id="IPR036397">
    <property type="entry name" value="RNaseH_sf"/>
</dbReference>
<keyword evidence="1" id="KW-0175">Coiled coil</keyword>
<dbReference type="SUPFAM" id="SSF53098">
    <property type="entry name" value="Ribonuclease H-like"/>
    <property type="match status" value="1"/>
</dbReference>
<dbReference type="GO" id="GO:0003676">
    <property type="term" value="F:nucleic acid binding"/>
    <property type="evidence" value="ECO:0007669"/>
    <property type="project" value="InterPro"/>
</dbReference>
<sequence>MGTQLQFSSASHPQTDGQTKAINKILGNLLRIFVGKNLRQWDLVLAQAEFAYNNSSNQATGKCPFEVVYGVRPLSPLDLAPLPTSRQFSADAEQRAKEIKKLYEEVREKLQRQTIRYKAHHDKHRKKLTYLLTMRIMSIELKLEDEFSPTRGECAGGKHQESAPGLQVNKFRTTLCRLQIGQCNFVKNGH</sequence>
<dbReference type="PANTHER" id="PTHR37984">
    <property type="entry name" value="PROTEIN CBG26694"/>
    <property type="match status" value="1"/>
</dbReference>
<proteinExistence type="predicted"/>
<reference evidence="3 4" key="1">
    <citation type="journal article" date="2021" name="Commun. Biol.">
        <title>The genome of Shorea leprosula (Dipterocarpaceae) highlights the ecological relevance of drought in aseasonal tropical rainforests.</title>
        <authorList>
            <person name="Ng K.K.S."/>
            <person name="Kobayashi M.J."/>
            <person name="Fawcett J.A."/>
            <person name="Hatakeyama M."/>
            <person name="Paape T."/>
            <person name="Ng C.H."/>
            <person name="Ang C.C."/>
            <person name="Tnah L.H."/>
            <person name="Lee C.T."/>
            <person name="Nishiyama T."/>
            <person name="Sese J."/>
            <person name="O'Brien M.J."/>
            <person name="Copetti D."/>
            <person name="Mohd Noor M.I."/>
            <person name="Ong R.C."/>
            <person name="Putra M."/>
            <person name="Sireger I.Z."/>
            <person name="Indrioko S."/>
            <person name="Kosugi Y."/>
            <person name="Izuno A."/>
            <person name="Isagi Y."/>
            <person name="Lee S.L."/>
            <person name="Shimizu K.K."/>
        </authorList>
    </citation>
    <scope>NUCLEOTIDE SEQUENCE [LARGE SCALE GENOMIC DNA]</scope>
    <source>
        <strain evidence="3">214</strain>
    </source>
</reference>
<feature type="domain" description="Integrase catalytic" evidence="2">
    <location>
        <begin position="1"/>
        <end position="72"/>
    </location>
</feature>
<comment type="caution">
    <text evidence="3">The sequence shown here is derived from an EMBL/GenBank/DDBJ whole genome shotgun (WGS) entry which is preliminary data.</text>
</comment>
<gene>
    <name evidence="3" type="ORF">SLEP1_g32490</name>
</gene>
<evidence type="ECO:0000259" key="2">
    <source>
        <dbReference type="PROSITE" id="PS50994"/>
    </source>
</evidence>
<dbReference type="InterPro" id="IPR012337">
    <property type="entry name" value="RNaseH-like_sf"/>
</dbReference>
<evidence type="ECO:0000313" key="4">
    <source>
        <dbReference type="Proteomes" id="UP001054252"/>
    </source>
</evidence>
<keyword evidence="4" id="KW-1185">Reference proteome</keyword>
<dbReference type="Proteomes" id="UP001054252">
    <property type="component" value="Unassembled WGS sequence"/>
</dbReference>
<dbReference type="PANTHER" id="PTHR37984:SF5">
    <property type="entry name" value="PROTEIN NYNRIN-LIKE"/>
    <property type="match status" value="1"/>
</dbReference>
<dbReference type="GO" id="GO:0015074">
    <property type="term" value="P:DNA integration"/>
    <property type="evidence" value="ECO:0007669"/>
    <property type="project" value="InterPro"/>
</dbReference>
<feature type="coiled-coil region" evidence="1">
    <location>
        <begin position="89"/>
        <end position="116"/>
    </location>
</feature>
<accession>A0AAV5KDG6</accession>
<dbReference type="PROSITE" id="PS50994">
    <property type="entry name" value="INTEGRASE"/>
    <property type="match status" value="1"/>
</dbReference>
<dbReference type="AlphaFoldDB" id="A0AAV5KDG6"/>